<name>A0A2I0VNV1_9ASPA</name>
<dbReference type="EMBL" id="KZ503378">
    <property type="protein sequence ID" value="PKU65087.1"/>
    <property type="molecule type" value="Genomic_DNA"/>
</dbReference>
<keyword evidence="1" id="KW-0418">Kinase</keyword>
<dbReference type="Proteomes" id="UP000233837">
    <property type="component" value="Unassembled WGS sequence"/>
</dbReference>
<protein>
    <submittedName>
        <fullName evidence="1">Receptor protein kinase ZmPK1</fullName>
    </submittedName>
</protein>
<gene>
    <name evidence="1" type="primary">PK1</name>
    <name evidence="1" type="ORF">MA16_Dca004702</name>
</gene>
<sequence>MQCVKQFHISNNRCSSYFSLCEKFFHDRSLLYTILVSKPRSTPISSSLSMEYPLFFFLLLLLLLLHRSSRSSPQQHNLKFLPHHRHRRSHRPWNPGAPEAAYAAMLDTSDFILAASNGSVLWNCFSDPTDTILPTQTLSPGTEIVAKLSKCGRLVGTILIIEYLSSNSRNVKEIK</sequence>
<evidence type="ECO:0000313" key="1">
    <source>
        <dbReference type="EMBL" id="PKU65087.1"/>
    </source>
</evidence>
<reference evidence="1 2" key="2">
    <citation type="journal article" date="2017" name="Nature">
        <title>The Apostasia genome and the evolution of orchids.</title>
        <authorList>
            <person name="Zhang G.Q."/>
            <person name="Liu K.W."/>
            <person name="Li Z."/>
            <person name="Lohaus R."/>
            <person name="Hsiao Y.Y."/>
            <person name="Niu S.C."/>
            <person name="Wang J.Y."/>
            <person name="Lin Y.C."/>
            <person name="Xu Q."/>
            <person name="Chen L.J."/>
            <person name="Yoshida K."/>
            <person name="Fujiwara S."/>
            <person name="Wang Z.W."/>
            <person name="Zhang Y.Q."/>
            <person name="Mitsuda N."/>
            <person name="Wang M."/>
            <person name="Liu G.H."/>
            <person name="Pecoraro L."/>
            <person name="Huang H.X."/>
            <person name="Xiao X.J."/>
            <person name="Lin M."/>
            <person name="Wu X.Y."/>
            <person name="Wu W.L."/>
            <person name="Chen Y.Y."/>
            <person name="Chang S.B."/>
            <person name="Sakamoto S."/>
            <person name="Ohme-Takagi M."/>
            <person name="Yagi M."/>
            <person name="Zeng S.J."/>
            <person name="Shen C.Y."/>
            <person name="Yeh C.M."/>
            <person name="Luo Y.B."/>
            <person name="Tsai W.C."/>
            <person name="Van de Peer Y."/>
            <person name="Liu Z.J."/>
        </authorList>
    </citation>
    <scope>NUCLEOTIDE SEQUENCE [LARGE SCALE GENOMIC DNA]</scope>
    <source>
        <tissue evidence="1">The whole plant</tissue>
    </source>
</reference>
<keyword evidence="1" id="KW-0808">Transferase</keyword>
<organism evidence="1 2">
    <name type="scientific">Dendrobium catenatum</name>
    <dbReference type="NCBI Taxonomy" id="906689"/>
    <lineage>
        <taxon>Eukaryota</taxon>
        <taxon>Viridiplantae</taxon>
        <taxon>Streptophyta</taxon>
        <taxon>Embryophyta</taxon>
        <taxon>Tracheophyta</taxon>
        <taxon>Spermatophyta</taxon>
        <taxon>Magnoliopsida</taxon>
        <taxon>Liliopsida</taxon>
        <taxon>Asparagales</taxon>
        <taxon>Orchidaceae</taxon>
        <taxon>Epidendroideae</taxon>
        <taxon>Malaxideae</taxon>
        <taxon>Dendrobiinae</taxon>
        <taxon>Dendrobium</taxon>
    </lineage>
</organism>
<dbReference type="SUPFAM" id="SSF51110">
    <property type="entry name" value="alpha-D-mannose-specific plant lectins"/>
    <property type="match status" value="1"/>
</dbReference>
<dbReference type="AlphaFoldDB" id="A0A2I0VNV1"/>
<reference evidence="1 2" key="1">
    <citation type="journal article" date="2016" name="Sci. Rep.">
        <title>The Dendrobium catenatum Lindl. genome sequence provides insights into polysaccharide synthase, floral development and adaptive evolution.</title>
        <authorList>
            <person name="Zhang G.Q."/>
            <person name="Xu Q."/>
            <person name="Bian C."/>
            <person name="Tsai W.C."/>
            <person name="Yeh C.M."/>
            <person name="Liu K.W."/>
            <person name="Yoshida K."/>
            <person name="Zhang L.S."/>
            <person name="Chang S.B."/>
            <person name="Chen F."/>
            <person name="Shi Y."/>
            <person name="Su Y.Y."/>
            <person name="Zhang Y.Q."/>
            <person name="Chen L.J."/>
            <person name="Yin Y."/>
            <person name="Lin M."/>
            <person name="Huang H."/>
            <person name="Deng H."/>
            <person name="Wang Z.W."/>
            <person name="Zhu S.L."/>
            <person name="Zhao X."/>
            <person name="Deng C."/>
            <person name="Niu S.C."/>
            <person name="Huang J."/>
            <person name="Wang M."/>
            <person name="Liu G.H."/>
            <person name="Yang H.J."/>
            <person name="Xiao X.J."/>
            <person name="Hsiao Y.Y."/>
            <person name="Wu W.L."/>
            <person name="Chen Y.Y."/>
            <person name="Mitsuda N."/>
            <person name="Ohme-Takagi M."/>
            <person name="Luo Y.B."/>
            <person name="Van de Peer Y."/>
            <person name="Liu Z.J."/>
        </authorList>
    </citation>
    <scope>NUCLEOTIDE SEQUENCE [LARGE SCALE GENOMIC DNA]</scope>
    <source>
        <tissue evidence="1">The whole plant</tissue>
    </source>
</reference>
<accession>A0A2I0VNV1</accession>
<keyword evidence="2" id="KW-1185">Reference proteome</keyword>
<proteinExistence type="predicted"/>
<dbReference type="GO" id="GO:0016301">
    <property type="term" value="F:kinase activity"/>
    <property type="evidence" value="ECO:0007669"/>
    <property type="project" value="UniProtKB-KW"/>
</dbReference>
<keyword evidence="1" id="KW-0675">Receptor</keyword>
<evidence type="ECO:0000313" key="2">
    <source>
        <dbReference type="Proteomes" id="UP000233837"/>
    </source>
</evidence>
<dbReference type="InterPro" id="IPR036426">
    <property type="entry name" value="Bulb-type_lectin_dom_sf"/>
</dbReference>